<proteinExistence type="predicted"/>
<comment type="caution">
    <text evidence="2">The sequence shown here is derived from an EMBL/GenBank/DDBJ whole genome shotgun (WGS) entry which is preliminary data.</text>
</comment>
<sequence length="560" mass="64196">MDSLPQELIDLISSYLDIEDLKNTLTVSQAFQVAAEKYSGAYDHFELNEDNKSDFIEIFGGRRLGYLQHLSFRTTLPPLDDEVDLDEQPDGAPIRDTLEDLREVDESFTEQVKSLFSTIKSAEDRANTGSGRIKLTIYTPTRYIDHENYSIQRAYVSWRVHLLSPKALPSLASVRGLRIENGMEWYYYDEWDANSLRKLDLRVIADLSLKLPNLEALHCGIGGDEWLAGNVDPRQRYVTKDWAGPRRDSRHSFAQAIEEHPISKLRVARLNFIAPLSLAHNFDQLEAFPNLIAPAKYDLFSSNLRLLSYQLRKLSLTAILDYTFFWPIDGATPSWPNLEVLNVTFHIMTPSGEWYFNPLKHGSKSGYAITEADYPPYEETDPDRDDVDYIDWANIIRGQNRVVPNNDTLVPLLQSFAKAAAYMPRLKQALLWAPLQLSGADGLNLSSLTKHAKSAKSCDPLAWGLVYSSSDAEGFMDGRGHRVESSRQIWWQVANWRPDPALHSMIKEIGKDRHGENLLEYWHEYWEDDRNSTSIAGRYELERFEEQLFEDDWPPAEPLS</sequence>
<feature type="domain" description="F-box" evidence="1">
    <location>
        <begin position="1"/>
        <end position="45"/>
    </location>
</feature>
<dbReference type="CDD" id="cd09917">
    <property type="entry name" value="F-box_SF"/>
    <property type="match status" value="1"/>
</dbReference>
<dbReference type="Proteomes" id="UP001521785">
    <property type="component" value="Unassembled WGS sequence"/>
</dbReference>
<gene>
    <name evidence="2" type="ORF">SLS60_003806</name>
</gene>
<name>A0ABR3RQC5_9PLEO</name>
<dbReference type="EMBL" id="JAKJXO020000004">
    <property type="protein sequence ID" value="KAL1606403.1"/>
    <property type="molecule type" value="Genomic_DNA"/>
</dbReference>
<protein>
    <recommendedName>
        <fullName evidence="1">F-box domain-containing protein</fullName>
    </recommendedName>
</protein>
<organism evidence="2 3">
    <name type="scientific">Paraconiothyrium brasiliense</name>
    <dbReference type="NCBI Taxonomy" id="300254"/>
    <lineage>
        <taxon>Eukaryota</taxon>
        <taxon>Fungi</taxon>
        <taxon>Dikarya</taxon>
        <taxon>Ascomycota</taxon>
        <taxon>Pezizomycotina</taxon>
        <taxon>Dothideomycetes</taxon>
        <taxon>Pleosporomycetidae</taxon>
        <taxon>Pleosporales</taxon>
        <taxon>Massarineae</taxon>
        <taxon>Didymosphaeriaceae</taxon>
        <taxon>Paraconiothyrium</taxon>
    </lineage>
</organism>
<reference evidence="2 3" key="1">
    <citation type="submission" date="2024-02" db="EMBL/GenBank/DDBJ databases">
        <title>De novo assembly and annotation of 12 fungi associated with fruit tree decline syndrome in Ontario, Canada.</title>
        <authorList>
            <person name="Sulman M."/>
            <person name="Ellouze W."/>
            <person name="Ilyukhin E."/>
        </authorList>
    </citation>
    <scope>NUCLEOTIDE SEQUENCE [LARGE SCALE GENOMIC DNA]</scope>
    <source>
        <strain evidence="2 3">M42-189</strain>
    </source>
</reference>
<dbReference type="PROSITE" id="PS50181">
    <property type="entry name" value="FBOX"/>
    <property type="match status" value="1"/>
</dbReference>
<keyword evidence="3" id="KW-1185">Reference proteome</keyword>
<accession>A0ABR3RQC5</accession>
<evidence type="ECO:0000313" key="3">
    <source>
        <dbReference type="Proteomes" id="UP001521785"/>
    </source>
</evidence>
<evidence type="ECO:0000313" key="2">
    <source>
        <dbReference type="EMBL" id="KAL1606403.1"/>
    </source>
</evidence>
<evidence type="ECO:0000259" key="1">
    <source>
        <dbReference type="PROSITE" id="PS50181"/>
    </source>
</evidence>
<dbReference type="InterPro" id="IPR001810">
    <property type="entry name" value="F-box_dom"/>
</dbReference>